<comment type="caution">
    <text evidence="1">The sequence shown here is derived from an EMBL/GenBank/DDBJ whole genome shotgun (WGS) entry which is preliminary data.</text>
</comment>
<gene>
    <name evidence="1" type="ORF">LB941_06190</name>
</gene>
<dbReference type="RefSeq" id="WP_253360384.1">
    <property type="nucleotide sequence ID" value="NZ_JAIULA010000010.1"/>
</dbReference>
<evidence type="ECO:0000313" key="1">
    <source>
        <dbReference type="EMBL" id="MCP0886921.1"/>
    </source>
</evidence>
<organism evidence="1 2">
    <name type="scientific">Ligilactobacillus ubinensis</name>
    <dbReference type="NCBI Taxonomy" id="2876789"/>
    <lineage>
        <taxon>Bacteria</taxon>
        <taxon>Bacillati</taxon>
        <taxon>Bacillota</taxon>
        <taxon>Bacilli</taxon>
        <taxon>Lactobacillales</taxon>
        <taxon>Lactobacillaceae</taxon>
        <taxon>Ligilactobacillus</taxon>
    </lineage>
</organism>
<name>A0A9X2JMB0_9LACO</name>
<dbReference type="Proteomes" id="UP001139006">
    <property type="component" value="Unassembled WGS sequence"/>
</dbReference>
<reference evidence="1 2" key="1">
    <citation type="journal article" date="2023" name="Int. J. Syst. Evol. Microbiol.">
        <title>Ligilactobacillus ubinensis sp. nov., a novel species isolated from the wild ferment of a durian fruit (Durio zibethinus).</title>
        <authorList>
            <person name="Heng Y.C."/>
            <person name="Menon N."/>
            <person name="Chen B."/>
            <person name="Loo B.Z.L."/>
            <person name="Wong G.W.J."/>
            <person name="Lim A.C.H."/>
            <person name="Silvaraju S."/>
            <person name="Kittelmann S."/>
        </authorList>
    </citation>
    <scope>NUCLEOTIDE SEQUENCE [LARGE SCALE GENOMIC DNA]</scope>
    <source>
        <strain evidence="1 2">WILCCON 0076</strain>
    </source>
</reference>
<dbReference type="AlphaFoldDB" id="A0A9X2JMB0"/>
<dbReference type="EMBL" id="JAIULA010000010">
    <property type="protein sequence ID" value="MCP0886921.1"/>
    <property type="molecule type" value="Genomic_DNA"/>
</dbReference>
<accession>A0A9X2JMB0</accession>
<proteinExistence type="predicted"/>
<protein>
    <submittedName>
        <fullName evidence="1">Uncharacterized protein</fullName>
    </submittedName>
</protein>
<sequence>MTISLNRLAYSFGTDGTTSAVQVGLNGSEDSNSVSATLQITASDLASGQTLDAMTKSDFETLAKSKLATLTAATTA</sequence>
<keyword evidence="2" id="KW-1185">Reference proteome</keyword>
<evidence type="ECO:0000313" key="2">
    <source>
        <dbReference type="Proteomes" id="UP001139006"/>
    </source>
</evidence>